<keyword evidence="3" id="KW-1185">Reference proteome</keyword>
<dbReference type="EMBL" id="RJKX01000011">
    <property type="protein sequence ID" value="ROQ02030.1"/>
    <property type="molecule type" value="Genomic_DNA"/>
</dbReference>
<dbReference type="InterPro" id="IPR036291">
    <property type="entry name" value="NAD(P)-bd_dom_sf"/>
</dbReference>
<proteinExistence type="predicted"/>
<comment type="caution">
    <text evidence="2">The sequence shown here is derived from an EMBL/GenBank/DDBJ whole genome shotgun (WGS) entry which is preliminary data.</text>
</comment>
<dbReference type="InterPro" id="IPR050177">
    <property type="entry name" value="Lipid_A_modif_metabolic_enz"/>
</dbReference>
<evidence type="ECO:0000259" key="1">
    <source>
        <dbReference type="Pfam" id="PF01370"/>
    </source>
</evidence>
<accession>A0A3N1MHC0</accession>
<dbReference type="CDD" id="cd08946">
    <property type="entry name" value="SDR_e"/>
    <property type="match status" value="1"/>
</dbReference>
<gene>
    <name evidence="2" type="ORF">EDC65_1218</name>
</gene>
<dbReference type="OrthoDB" id="9795501at2"/>
<evidence type="ECO:0000313" key="3">
    <source>
        <dbReference type="Proteomes" id="UP000278222"/>
    </source>
</evidence>
<dbReference type="RefSeq" id="WP_123688732.1">
    <property type="nucleotide sequence ID" value="NZ_AP019700.1"/>
</dbReference>
<sequence length="314" mass="32863">MTSPSDAPVLIVGGRGFVGSAAVRGLLAEGRPVAVFGPASPVPLPDGAREIVGSIERPDEIAAALAATGARQVVSFAAFSAGAVGLARSGDGDPEGAFAVNVLGFRRLLEACAEAGVRRVVWTSSTVVFGAAEDPESRVAEDAPRRPVQVYGLTKVLAEDVARWFGRVRGLETVALRIPLMIGPGLWYDGAAAVLKRMIAAAARGEDFAAEVPAGRFDAMHVDDLARLIGRTLDAPKGLADTYNLAGYTTSYGEIAATLAAIVPGWQAPLTEVPPAVFYPLQDQRRIEADIGLDLAHDLRSTLADMLNERTPTP</sequence>
<dbReference type="InterPro" id="IPR001509">
    <property type="entry name" value="Epimerase_deHydtase"/>
</dbReference>
<protein>
    <submittedName>
        <fullName evidence="2">UDP-glucose 4-epimerase</fullName>
    </submittedName>
</protein>
<dbReference type="SUPFAM" id="SSF51735">
    <property type="entry name" value="NAD(P)-binding Rossmann-fold domains"/>
    <property type="match status" value="1"/>
</dbReference>
<dbReference type="Proteomes" id="UP000278222">
    <property type="component" value="Unassembled WGS sequence"/>
</dbReference>
<dbReference type="Pfam" id="PF01370">
    <property type="entry name" value="Epimerase"/>
    <property type="match status" value="1"/>
</dbReference>
<dbReference type="AlphaFoldDB" id="A0A3N1MHC0"/>
<dbReference type="Gene3D" id="3.40.50.720">
    <property type="entry name" value="NAD(P)-binding Rossmann-like Domain"/>
    <property type="match status" value="1"/>
</dbReference>
<feature type="domain" description="NAD-dependent epimerase/dehydratase" evidence="1">
    <location>
        <begin position="9"/>
        <end position="246"/>
    </location>
</feature>
<dbReference type="PANTHER" id="PTHR43245">
    <property type="entry name" value="BIFUNCTIONAL POLYMYXIN RESISTANCE PROTEIN ARNA"/>
    <property type="match status" value="1"/>
</dbReference>
<evidence type="ECO:0000313" key="2">
    <source>
        <dbReference type="EMBL" id="ROQ02030.1"/>
    </source>
</evidence>
<reference evidence="2 3" key="1">
    <citation type="submission" date="2018-11" db="EMBL/GenBank/DDBJ databases">
        <title>Genomic Encyclopedia of Type Strains, Phase IV (KMG-IV): sequencing the most valuable type-strain genomes for metagenomic binning, comparative biology and taxonomic classification.</title>
        <authorList>
            <person name="Goeker M."/>
        </authorList>
    </citation>
    <scope>NUCLEOTIDE SEQUENCE [LARGE SCALE GENOMIC DNA]</scope>
    <source>
        <strain evidence="2 3">DSM 5900</strain>
    </source>
</reference>
<organism evidence="2 3">
    <name type="scientific">Stella humosa</name>
    <dbReference type="NCBI Taxonomy" id="94"/>
    <lineage>
        <taxon>Bacteria</taxon>
        <taxon>Pseudomonadati</taxon>
        <taxon>Pseudomonadota</taxon>
        <taxon>Alphaproteobacteria</taxon>
        <taxon>Rhodospirillales</taxon>
        <taxon>Stellaceae</taxon>
        <taxon>Stella</taxon>
    </lineage>
</organism>
<name>A0A3N1MHC0_9PROT</name>